<dbReference type="SUPFAM" id="SSF54909">
    <property type="entry name" value="Dimeric alpha+beta barrel"/>
    <property type="match status" value="2"/>
</dbReference>
<dbReference type="GO" id="GO:0005829">
    <property type="term" value="C:cytosol"/>
    <property type="evidence" value="ECO:0007669"/>
    <property type="project" value="TreeGrafter"/>
</dbReference>
<keyword evidence="2" id="KW-0238">DNA-binding</keyword>
<sequence length="299" mass="32151">MTEDTRPRLDELDVALIRELQRDGRATHEALSQVLGLSRPAARTRMLRLLDSGMVRILAVVHPSVFGLDAYAHIAVTVRGAVLPVAEEIVAMPDAAFVSLITGEHSLIAELRSRDQAALAAAVTRISGLPGVERVATAVYTAILKDTFFLPRPYQAGTAVDDTDRRLLVELRRDGRASFAQLGAATGLSTSGARARVLRLLDTGVVHVGARIPPGALGPAQTFGADLTFNGDPDKAVAQILQMPETDYLSTSLGRCDAVCTFAASSPDDVLRLLDTLRSLPSITSVRAWTHLRLLKEHH</sequence>
<evidence type="ECO:0000256" key="1">
    <source>
        <dbReference type="ARBA" id="ARBA00023015"/>
    </source>
</evidence>
<dbReference type="Gene3D" id="1.10.10.10">
    <property type="entry name" value="Winged helix-like DNA-binding domain superfamily/Winged helix DNA-binding domain"/>
    <property type="match status" value="2"/>
</dbReference>
<dbReference type="InterPro" id="IPR019885">
    <property type="entry name" value="Tscrpt_reg_HTH_AsnC-type_CS"/>
</dbReference>
<dbReference type="SUPFAM" id="SSF46785">
    <property type="entry name" value="Winged helix' DNA-binding domain"/>
    <property type="match status" value="2"/>
</dbReference>
<gene>
    <name evidence="5" type="ORF">EDD29_3623</name>
</gene>
<evidence type="ECO:0000256" key="2">
    <source>
        <dbReference type="ARBA" id="ARBA00023125"/>
    </source>
</evidence>
<protein>
    <submittedName>
        <fullName evidence="5">AsnC family transcriptional regulator</fullName>
    </submittedName>
</protein>
<dbReference type="AlphaFoldDB" id="A0A3N1CXN9"/>
<proteinExistence type="predicted"/>
<dbReference type="PRINTS" id="PR00033">
    <property type="entry name" value="HTHASNC"/>
</dbReference>
<comment type="caution">
    <text evidence="5">The sequence shown here is derived from an EMBL/GenBank/DDBJ whole genome shotgun (WGS) entry which is preliminary data.</text>
</comment>
<dbReference type="GO" id="GO:0043200">
    <property type="term" value="P:response to amino acid"/>
    <property type="evidence" value="ECO:0007669"/>
    <property type="project" value="TreeGrafter"/>
</dbReference>
<dbReference type="PROSITE" id="PS00519">
    <property type="entry name" value="HTH_ASNC_1"/>
    <property type="match status" value="1"/>
</dbReference>
<dbReference type="InterPro" id="IPR036390">
    <property type="entry name" value="WH_DNA-bd_sf"/>
</dbReference>
<evidence type="ECO:0000259" key="4">
    <source>
        <dbReference type="PROSITE" id="PS50956"/>
    </source>
</evidence>
<accession>A0A3N1CXN9</accession>
<dbReference type="Pfam" id="PF01037">
    <property type="entry name" value="AsnC_trans_reg"/>
    <property type="match status" value="1"/>
</dbReference>
<dbReference type="PROSITE" id="PS50956">
    <property type="entry name" value="HTH_ASNC_2"/>
    <property type="match status" value="2"/>
</dbReference>
<dbReference type="InterPro" id="IPR011008">
    <property type="entry name" value="Dimeric_a/b-barrel"/>
</dbReference>
<dbReference type="InterPro" id="IPR000485">
    <property type="entry name" value="AsnC-type_HTH_dom"/>
</dbReference>
<evidence type="ECO:0000256" key="3">
    <source>
        <dbReference type="ARBA" id="ARBA00023163"/>
    </source>
</evidence>
<evidence type="ECO:0000313" key="5">
    <source>
        <dbReference type="EMBL" id="ROO86062.1"/>
    </source>
</evidence>
<organism evidence="5 6">
    <name type="scientific">Actinocorallia herbida</name>
    <dbReference type="NCBI Taxonomy" id="58109"/>
    <lineage>
        <taxon>Bacteria</taxon>
        <taxon>Bacillati</taxon>
        <taxon>Actinomycetota</taxon>
        <taxon>Actinomycetes</taxon>
        <taxon>Streptosporangiales</taxon>
        <taxon>Thermomonosporaceae</taxon>
        <taxon>Actinocorallia</taxon>
    </lineage>
</organism>
<dbReference type="EMBL" id="RJKE01000001">
    <property type="protein sequence ID" value="ROO86062.1"/>
    <property type="molecule type" value="Genomic_DNA"/>
</dbReference>
<dbReference type="Proteomes" id="UP000272400">
    <property type="component" value="Unassembled WGS sequence"/>
</dbReference>
<keyword evidence="6" id="KW-1185">Reference proteome</keyword>
<dbReference type="GO" id="GO:0043565">
    <property type="term" value="F:sequence-specific DNA binding"/>
    <property type="evidence" value="ECO:0007669"/>
    <property type="project" value="InterPro"/>
</dbReference>
<name>A0A3N1CXN9_9ACTN</name>
<dbReference type="Pfam" id="PF13404">
    <property type="entry name" value="HTH_AsnC-type"/>
    <property type="match status" value="2"/>
</dbReference>
<dbReference type="PANTHER" id="PTHR30154:SF34">
    <property type="entry name" value="TRANSCRIPTIONAL REGULATOR AZLB"/>
    <property type="match status" value="1"/>
</dbReference>
<dbReference type="InterPro" id="IPR036388">
    <property type="entry name" value="WH-like_DNA-bd_sf"/>
</dbReference>
<dbReference type="InterPro" id="IPR019887">
    <property type="entry name" value="Tscrpt_reg_AsnC/Lrp_C"/>
</dbReference>
<keyword evidence="3" id="KW-0804">Transcription</keyword>
<evidence type="ECO:0000313" key="6">
    <source>
        <dbReference type="Proteomes" id="UP000272400"/>
    </source>
</evidence>
<dbReference type="RefSeq" id="WP_170201451.1">
    <property type="nucleotide sequence ID" value="NZ_RJKE01000001.1"/>
</dbReference>
<dbReference type="PANTHER" id="PTHR30154">
    <property type="entry name" value="LEUCINE-RESPONSIVE REGULATORY PROTEIN"/>
    <property type="match status" value="1"/>
</dbReference>
<dbReference type="InterPro" id="IPR019888">
    <property type="entry name" value="Tscrpt_reg_AsnC-like"/>
</dbReference>
<reference evidence="5 6" key="1">
    <citation type="submission" date="2018-11" db="EMBL/GenBank/DDBJ databases">
        <title>Sequencing the genomes of 1000 actinobacteria strains.</title>
        <authorList>
            <person name="Klenk H.-P."/>
        </authorList>
    </citation>
    <scope>NUCLEOTIDE SEQUENCE [LARGE SCALE GENOMIC DNA]</scope>
    <source>
        <strain evidence="5 6">DSM 44254</strain>
    </source>
</reference>
<feature type="domain" description="HTH asnC-type" evidence="4">
    <location>
        <begin position="160"/>
        <end position="220"/>
    </location>
</feature>
<feature type="domain" description="HTH asnC-type" evidence="4">
    <location>
        <begin position="9"/>
        <end position="69"/>
    </location>
</feature>
<dbReference type="Gene3D" id="3.30.70.920">
    <property type="match status" value="2"/>
</dbReference>
<dbReference type="SMART" id="SM00344">
    <property type="entry name" value="HTH_ASNC"/>
    <property type="match status" value="2"/>
</dbReference>
<keyword evidence="1" id="KW-0805">Transcription regulation</keyword>